<organism evidence="1 2">
    <name type="scientific">Hyalomma asiaticum</name>
    <name type="common">Tick</name>
    <dbReference type="NCBI Taxonomy" id="266040"/>
    <lineage>
        <taxon>Eukaryota</taxon>
        <taxon>Metazoa</taxon>
        <taxon>Ecdysozoa</taxon>
        <taxon>Arthropoda</taxon>
        <taxon>Chelicerata</taxon>
        <taxon>Arachnida</taxon>
        <taxon>Acari</taxon>
        <taxon>Parasitiformes</taxon>
        <taxon>Ixodida</taxon>
        <taxon>Ixodoidea</taxon>
        <taxon>Ixodidae</taxon>
        <taxon>Hyalomminae</taxon>
        <taxon>Hyalomma</taxon>
    </lineage>
</organism>
<keyword evidence="2" id="KW-1185">Reference proteome</keyword>
<name>A0ACB7TBG8_HYAAI</name>
<sequence>MDDPTDDMNEKTSTLYPFTLRVTYKKRRLDGIPVVFRQVEDTKTFWKVNPNVVASEIVEIAKENVQFFPSEQRWEFLSHCQFSRLGQEFAFMCTESYTTHVGKIKNVPLEYTEEQLTEYLREAGVTLARRQTRYMRQEDGTAERGQVRRVILQFRYDRPMPDRVYLGFTSHPVEEYLGPARRCSNCQLYGHLAKNCNGTRRCKICAEDHHHKDCKSLTQTKYANSNGPNAASFSRCPQNKAAAIQHRHDTIYGRKQQRGTSEPNMNTVNPAKPSRPQPPKRQEREREIMGGRQGT</sequence>
<reference evidence="1" key="1">
    <citation type="submission" date="2020-05" db="EMBL/GenBank/DDBJ databases">
        <title>Large-scale comparative analyses of tick genomes elucidate their genetic diversity and vector capacities.</title>
        <authorList>
            <person name="Jia N."/>
            <person name="Wang J."/>
            <person name="Shi W."/>
            <person name="Du L."/>
            <person name="Sun Y."/>
            <person name="Zhan W."/>
            <person name="Jiang J."/>
            <person name="Wang Q."/>
            <person name="Zhang B."/>
            <person name="Ji P."/>
            <person name="Sakyi L.B."/>
            <person name="Cui X."/>
            <person name="Yuan T."/>
            <person name="Jiang B."/>
            <person name="Yang W."/>
            <person name="Lam T.T.-Y."/>
            <person name="Chang Q."/>
            <person name="Ding S."/>
            <person name="Wang X."/>
            <person name="Zhu J."/>
            <person name="Ruan X."/>
            <person name="Zhao L."/>
            <person name="Wei J."/>
            <person name="Que T."/>
            <person name="Du C."/>
            <person name="Cheng J."/>
            <person name="Dai P."/>
            <person name="Han X."/>
            <person name="Huang E."/>
            <person name="Gao Y."/>
            <person name="Liu J."/>
            <person name="Shao H."/>
            <person name="Ye R."/>
            <person name="Li L."/>
            <person name="Wei W."/>
            <person name="Wang X."/>
            <person name="Wang C."/>
            <person name="Yang T."/>
            <person name="Huo Q."/>
            <person name="Li W."/>
            <person name="Guo W."/>
            <person name="Chen H."/>
            <person name="Zhou L."/>
            <person name="Ni X."/>
            <person name="Tian J."/>
            <person name="Zhou Y."/>
            <person name="Sheng Y."/>
            <person name="Liu T."/>
            <person name="Pan Y."/>
            <person name="Xia L."/>
            <person name="Li J."/>
            <person name="Zhao F."/>
            <person name="Cao W."/>
        </authorList>
    </citation>
    <scope>NUCLEOTIDE SEQUENCE</scope>
    <source>
        <strain evidence="1">Hyas-2018</strain>
    </source>
</reference>
<protein>
    <submittedName>
        <fullName evidence="1">Uncharacterized protein</fullName>
    </submittedName>
</protein>
<evidence type="ECO:0000313" key="1">
    <source>
        <dbReference type="EMBL" id="KAH6943647.1"/>
    </source>
</evidence>
<evidence type="ECO:0000313" key="2">
    <source>
        <dbReference type="Proteomes" id="UP000821845"/>
    </source>
</evidence>
<accession>A0ACB7TBG8</accession>
<dbReference type="EMBL" id="CM023490">
    <property type="protein sequence ID" value="KAH6943647.1"/>
    <property type="molecule type" value="Genomic_DNA"/>
</dbReference>
<proteinExistence type="predicted"/>
<gene>
    <name evidence="1" type="ORF">HPB50_025031</name>
</gene>
<dbReference type="Proteomes" id="UP000821845">
    <property type="component" value="Chromosome 10"/>
</dbReference>
<comment type="caution">
    <text evidence="1">The sequence shown here is derived from an EMBL/GenBank/DDBJ whole genome shotgun (WGS) entry which is preliminary data.</text>
</comment>